<proteinExistence type="predicted"/>
<keyword evidence="2" id="KW-1185">Reference proteome</keyword>
<dbReference type="EMBL" id="AOJH01000103">
    <property type="protein sequence ID" value="EMA57012.1"/>
    <property type="molecule type" value="Genomic_DNA"/>
</dbReference>
<evidence type="ECO:0000313" key="1">
    <source>
        <dbReference type="EMBL" id="EMA57012.1"/>
    </source>
</evidence>
<dbReference type="AlphaFoldDB" id="M0NGC9"/>
<dbReference type="Proteomes" id="UP000011546">
    <property type="component" value="Unassembled WGS sequence"/>
</dbReference>
<sequence length="78" mass="8650">MPSLYQRLIEVDGIDPRTAKTIANEFDSVDDLQDSVTDLPTGHTPPRLVSLNGFGPSRAHRIAQQIDRSGVLEETFDK</sequence>
<accession>M0NGC9</accession>
<name>M0NGC9_9EURY</name>
<dbReference type="InterPro" id="IPR010994">
    <property type="entry name" value="RuvA_2-like"/>
</dbReference>
<gene>
    <name evidence="1" type="ORF">C468_16904</name>
</gene>
<organism evidence="1 2">
    <name type="scientific">Halorubrum kocurii JCM 14978</name>
    <dbReference type="NCBI Taxonomy" id="1230456"/>
    <lineage>
        <taxon>Archaea</taxon>
        <taxon>Methanobacteriati</taxon>
        <taxon>Methanobacteriota</taxon>
        <taxon>Stenosarchaea group</taxon>
        <taxon>Halobacteria</taxon>
        <taxon>Halobacteriales</taxon>
        <taxon>Haloferacaceae</taxon>
        <taxon>Halorubrum</taxon>
    </lineage>
</organism>
<dbReference type="Pfam" id="PF14520">
    <property type="entry name" value="HHH_5"/>
    <property type="match status" value="1"/>
</dbReference>
<dbReference type="SUPFAM" id="SSF47781">
    <property type="entry name" value="RuvA domain 2-like"/>
    <property type="match status" value="1"/>
</dbReference>
<reference evidence="1 2" key="1">
    <citation type="journal article" date="2014" name="PLoS Genet.">
        <title>Phylogenetically driven sequencing of extremely halophilic archaea reveals strategies for static and dynamic osmo-response.</title>
        <authorList>
            <person name="Becker E.A."/>
            <person name="Seitzer P.M."/>
            <person name="Tritt A."/>
            <person name="Larsen D."/>
            <person name="Krusor M."/>
            <person name="Yao A.I."/>
            <person name="Wu D."/>
            <person name="Madern D."/>
            <person name="Eisen J.A."/>
            <person name="Darling A.E."/>
            <person name="Facciotti M.T."/>
        </authorList>
    </citation>
    <scope>NUCLEOTIDE SEQUENCE [LARGE SCALE GENOMIC DNA]</scope>
    <source>
        <strain evidence="1 2">JCM 14978</strain>
    </source>
</reference>
<comment type="caution">
    <text evidence="1">The sequence shown here is derived from an EMBL/GenBank/DDBJ whole genome shotgun (WGS) entry which is preliminary data.</text>
</comment>
<dbReference type="RefSeq" id="WP_008850028.1">
    <property type="nucleotide sequence ID" value="NZ_AOJH01000103.1"/>
</dbReference>
<protein>
    <submittedName>
        <fullName evidence="1">Uncharacterized protein</fullName>
    </submittedName>
</protein>
<dbReference type="Gene3D" id="1.10.150.20">
    <property type="entry name" value="5' to 3' exonuclease, C-terminal subdomain"/>
    <property type="match status" value="1"/>
</dbReference>
<evidence type="ECO:0000313" key="2">
    <source>
        <dbReference type="Proteomes" id="UP000011546"/>
    </source>
</evidence>